<feature type="binding site" evidence="4">
    <location>
        <begin position="7"/>
        <end position="14"/>
    </location>
    <ligand>
        <name>ATP</name>
        <dbReference type="ChEBI" id="CHEBI:30616"/>
    </ligand>
</feature>
<feature type="binding site" evidence="4">
    <location>
        <begin position="94"/>
        <end position="101"/>
    </location>
    <ligand>
        <name>ATP</name>
        <dbReference type="ChEBI" id="CHEBI:30616"/>
    </ligand>
</feature>
<dbReference type="Gene3D" id="3.40.50.300">
    <property type="entry name" value="P-loop containing nucleotide triphosphate hydrolases"/>
    <property type="match status" value="1"/>
</dbReference>
<dbReference type="GO" id="GO:0005524">
    <property type="term" value="F:ATP binding"/>
    <property type="evidence" value="ECO:0007669"/>
    <property type="project" value="UniProtKB-UniRule"/>
</dbReference>
<sequence>MKVAVTGPPGVGKTTLALKVAEAARGVGLDVRGFVTVELREGGQRVGFDILRLADGARAPLARVGPGEPRVGKYVVLLSSCDFIVSALREAGDLLIVDEVGAMEAKCAGFLNEAKSAIERSARALAVVHLRYVGAARGWGLKIYSLTKDNREQIFNEVVKLLLQNV</sequence>
<dbReference type="eggNOG" id="arCOG01034">
    <property type="taxonomic scope" value="Archaea"/>
</dbReference>
<evidence type="ECO:0000256" key="4">
    <source>
        <dbReference type="HAMAP-Rule" id="MF_00796"/>
    </source>
</evidence>
<evidence type="ECO:0000256" key="2">
    <source>
        <dbReference type="ARBA" id="ARBA00022801"/>
    </source>
</evidence>
<gene>
    <name evidence="5" type="ordered locus">TTX_1870</name>
</gene>
<dbReference type="EMBL" id="FN869859">
    <property type="protein sequence ID" value="CCC82486.1"/>
    <property type="molecule type" value="Genomic_DNA"/>
</dbReference>
<dbReference type="GeneID" id="11262754"/>
<dbReference type="EC" id="3.6.1.15" evidence="4"/>
<dbReference type="HOGENOM" id="CLU_103145_1_1_2"/>
<dbReference type="STRING" id="768679.TTX_1870"/>
<dbReference type="GO" id="GO:0017111">
    <property type="term" value="F:ribonucleoside triphosphate phosphatase activity"/>
    <property type="evidence" value="ECO:0007669"/>
    <property type="project" value="UniProtKB-UniRule"/>
</dbReference>
<reference evidence="5 6" key="1">
    <citation type="journal article" date="2011" name="PLoS ONE">
        <title>The complete genome sequence of Thermoproteus tenax: a physiologically versatile member of the Crenarchaeota.</title>
        <authorList>
            <person name="Siebers B."/>
            <person name="Zaparty M."/>
            <person name="Raddatz G."/>
            <person name="Tjaden B."/>
            <person name="Albers S.V."/>
            <person name="Bell S.D."/>
            <person name="Blombach F."/>
            <person name="Kletzin A."/>
            <person name="Kyrpides N."/>
            <person name="Lanz C."/>
            <person name="Plagens A."/>
            <person name="Rampp M."/>
            <person name="Rosinus A."/>
            <person name="von Jan M."/>
            <person name="Makarova K.S."/>
            <person name="Klenk H.P."/>
            <person name="Schuster S.C."/>
            <person name="Hensel R."/>
        </authorList>
    </citation>
    <scope>NUCLEOTIDE SEQUENCE [LARGE SCALE GENOMIC DNA]</scope>
    <source>
        <strain evidence="6">ATCC 35583 / DSM 2078 / JCM 9277 / NBRC 100435 / Kra 1</strain>
    </source>
</reference>
<dbReference type="InterPro" id="IPR004948">
    <property type="entry name" value="Nuc-triphosphatase_THEP1"/>
</dbReference>
<accession>G4RLP1</accession>
<dbReference type="RefSeq" id="WP_014127739.1">
    <property type="nucleotide sequence ID" value="NC_016070.1"/>
</dbReference>
<keyword evidence="3 4" id="KW-0067">ATP-binding</keyword>
<dbReference type="Proteomes" id="UP000002654">
    <property type="component" value="Chromosome"/>
</dbReference>
<evidence type="ECO:0000313" key="5">
    <source>
        <dbReference type="EMBL" id="CCC82486.1"/>
    </source>
</evidence>
<keyword evidence="1 4" id="KW-0547">Nucleotide-binding</keyword>
<dbReference type="CDD" id="cd19482">
    <property type="entry name" value="RecA-like_Thep1"/>
    <property type="match status" value="1"/>
</dbReference>
<dbReference type="AlphaFoldDB" id="G4RLP1"/>
<keyword evidence="2 4" id="KW-0378">Hydrolase</keyword>
<protein>
    <recommendedName>
        <fullName evidence="4">Nucleoside-triphosphatase TTX_1870</fullName>
        <shortName evidence="4">NTPase</shortName>
        <ecNumber evidence="4">3.6.1.15</ecNumber>
    </recommendedName>
    <alternativeName>
        <fullName evidence="4">Nucleoside triphosphate phosphohydrolase</fullName>
    </alternativeName>
</protein>
<organism evidence="5 6">
    <name type="scientific">Thermoproteus tenax (strain ATCC 35583 / DSM 2078 / JCM 9277 / NBRC 100435 / Kra 1)</name>
    <dbReference type="NCBI Taxonomy" id="768679"/>
    <lineage>
        <taxon>Archaea</taxon>
        <taxon>Thermoproteota</taxon>
        <taxon>Thermoprotei</taxon>
        <taxon>Thermoproteales</taxon>
        <taxon>Thermoproteaceae</taxon>
        <taxon>Thermoproteus</taxon>
    </lineage>
</organism>
<dbReference type="OrthoDB" id="52698at2157"/>
<keyword evidence="5" id="KW-0808">Transferase</keyword>
<comment type="function">
    <text evidence="4">Has nucleotide phosphatase activity towards ATP, GTP, CTP, TTP and UTP. May hydrolyze nucleoside diphosphates with lower efficiency.</text>
</comment>
<keyword evidence="5" id="KW-0418">Kinase</keyword>
<dbReference type="SUPFAM" id="SSF52540">
    <property type="entry name" value="P-loop containing nucleoside triphosphate hydrolases"/>
    <property type="match status" value="1"/>
</dbReference>
<dbReference type="NCBIfam" id="NF010248">
    <property type="entry name" value="PRK13695.1"/>
    <property type="match status" value="1"/>
</dbReference>
<dbReference type="PATRIC" id="fig|768679.9.peg.1894"/>
<dbReference type="KEGG" id="ttn:TTX_1870"/>
<comment type="catalytic activity">
    <reaction evidence="4">
        <text>a ribonucleoside 5'-triphosphate + H2O = a ribonucleoside 5'-diphosphate + phosphate + H(+)</text>
        <dbReference type="Rhea" id="RHEA:23680"/>
        <dbReference type="ChEBI" id="CHEBI:15377"/>
        <dbReference type="ChEBI" id="CHEBI:15378"/>
        <dbReference type="ChEBI" id="CHEBI:43474"/>
        <dbReference type="ChEBI" id="CHEBI:57930"/>
        <dbReference type="ChEBI" id="CHEBI:61557"/>
        <dbReference type="EC" id="3.6.1.15"/>
    </reaction>
</comment>
<dbReference type="PaxDb" id="768679-TTX_1870"/>
<keyword evidence="6" id="KW-1185">Reference proteome</keyword>
<name>G4RLP1_THETK</name>
<comment type="similarity">
    <text evidence="4">Belongs to the THEP1 NTPase family.</text>
</comment>
<evidence type="ECO:0000256" key="3">
    <source>
        <dbReference type="ARBA" id="ARBA00022840"/>
    </source>
</evidence>
<evidence type="ECO:0000313" key="6">
    <source>
        <dbReference type="Proteomes" id="UP000002654"/>
    </source>
</evidence>
<proteinExistence type="inferred from homology"/>
<dbReference type="PANTHER" id="PTHR43146:SF1">
    <property type="entry name" value="CANCER-RELATED NUCLEOSIDE-TRIPHOSPHATASE"/>
    <property type="match status" value="1"/>
</dbReference>
<dbReference type="Pfam" id="PF03266">
    <property type="entry name" value="NTPase_1"/>
    <property type="match status" value="1"/>
</dbReference>
<dbReference type="HAMAP" id="MF_00796">
    <property type="entry name" value="NTPase_1"/>
    <property type="match status" value="1"/>
</dbReference>
<dbReference type="InterPro" id="IPR027417">
    <property type="entry name" value="P-loop_NTPase"/>
</dbReference>
<dbReference type="PANTHER" id="PTHR43146">
    <property type="entry name" value="CANCER-RELATED NUCLEOSIDE-TRIPHOSPHATASE"/>
    <property type="match status" value="1"/>
</dbReference>
<dbReference type="GO" id="GO:0016301">
    <property type="term" value="F:kinase activity"/>
    <property type="evidence" value="ECO:0007669"/>
    <property type="project" value="UniProtKB-KW"/>
</dbReference>
<evidence type="ECO:0000256" key="1">
    <source>
        <dbReference type="ARBA" id="ARBA00022741"/>
    </source>
</evidence>